<dbReference type="EMBL" id="VSSQ01031585">
    <property type="protein sequence ID" value="MPM82527.1"/>
    <property type="molecule type" value="Genomic_DNA"/>
</dbReference>
<gene>
    <name evidence="1" type="ORF">SDC9_129588</name>
</gene>
<evidence type="ECO:0000313" key="1">
    <source>
        <dbReference type="EMBL" id="MPM82527.1"/>
    </source>
</evidence>
<organism evidence="1">
    <name type="scientific">bioreactor metagenome</name>
    <dbReference type="NCBI Taxonomy" id="1076179"/>
    <lineage>
        <taxon>unclassified sequences</taxon>
        <taxon>metagenomes</taxon>
        <taxon>ecological metagenomes</taxon>
    </lineage>
</organism>
<reference evidence="1" key="1">
    <citation type="submission" date="2019-08" db="EMBL/GenBank/DDBJ databases">
        <authorList>
            <person name="Kucharzyk K."/>
            <person name="Murdoch R.W."/>
            <person name="Higgins S."/>
            <person name="Loffler F."/>
        </authorList>
    </citation>
    <scope>NUCLEOTIDE SEQUENCE</scope>
</reference>
<protein>
    <submittedName>
        <fullName evidence="1">Uncharacterized protein</fullName>
    </submittedName>
</protein>
<proteinExistence type="predicted"/>
<comment type="caution">
    <text evidence="1">The sequence shown here is derived from an EMBL/GenBank/DDBJ whole genome shotgun (WGS) entry which is preliminary data.</text>
</comment>
<sequence>MIEKGESSELLERLTKEQRQQFGSIIKALLDLKDSPKYQTLLTMLGEKRPMPVIIDFINNEKGGDSGAQVDSSLS</sequence>
<accession>A0A645D018</accession>
<name>A0A645D018_9ZZZZ</name>
<dbReference type="AlphaFoldDB" id="A0A645D018"/>